<proteinExistence type="predicted"/>
<accession>A0A561SQ20</accession>
<protein>
    <submittedName>
        <fullName evidence="2">Post-segregation antitoxin CcdA</fullName>
    </submittedName>
</protein>
<evidence type="ECO:0000313" key="3">
    <source>
        <dbReference type="Proteomes" id="UP000321261"/>
    </source>
</evidence>
<feature type="region of interest" description="Disordered" evidence="1">
    <location>
        <begin position="36"/>
        <end position="57"/>
    </location>
</feature>
<sequence length="57" mass="6139">MINISVSSRSLAAARRVDPNVSPAAVHAAVEAAIAEHTREQRRRPIQPPEELEGPDA</sequence>
<dbReference type="EMBL" id="VIWU01000001">
    <property type="protein sequence ID" value="TWF76946.1"/>
    <property type="molecule type" value="Genomic_DNA"/>
</dbReference>
<evidence type="ECO:0000313" key="2">
    <source>
        <dbReference type="EMBL" id="TWF76946.1"/>
    </source>
</evidence>
<reference evidence="2 3" key="1">
    <citation type="submission" date="2019-06" db="EMBL/GenBank/DDBJ databases">
        <title>Sequencing the genomes of 1000 actinobacteria strains.</title>
        <authorList>
            <person name="Klenk H.-P."/>
        </authorList>
    </citation>
    <scope>NUCLEOTIDE SEQUENCE [LARGE SCALE GENOMIC DNA]</scope>
    <source>
        <strain evidence="2 3">DSM 45671</strain>
    </source>
</reference>
<dbReference type="AlphaFoldDB" id="A0A561SQ20"/>
<keyword evidence="3" id="KW-1185">Reference proteome</keyword>
<comment type="caution">
    <text evidence="2">The sequence shown here is derived from an EMBL/GenBank/DDBJ whole genome shotgun (WGS) entry which is preliminary data.</text>
</comment>
<organism evidence="2 3">
    <name type="scientific">Pseudonocardia hierapolitana</name>
    <dbReference type="NCBI Taxonomy" id="1128676"/>
    <lineage>
        <taxon>Bacteria</taxon>
        <taxon>Bacillati</taxon>
        <taxon>Actinomycetota</taxon>
        <taxon>Actinomycetes</taxon>
        <taxon>Pseudonocardiales</taxon>
        <taxon>Pseudonocardiaceae</taxon>
        <taxon>Pseudonocardia</taxon>
    </lineage>
</organism>
<gene>
    <name evidence="2" type="ORF">FHX44_112845</name>
</gene>
<dbReference type="Proteomes" id="UP000321261">
    <property type="component" value="Unassembled WGS sequence"/>
</dbReference>
<dbReference type="RefSeq" id="WP_147256215.1">
    <property type="nucleotide sequence ID" value="NZ_VIWU01000001.1"/>
</dbReference>
<name>A0A561SQ20_9PSEU</name>
<evidence type="ECO:0000256" key="1">
    <source>
        <dbReference type="SAM" id="MobiDB-lite"/>
    </source>
</evidence>